<feature type="transmembrane region" description="Helical" evidence="2">
    <location>
        <begin position="203"/>
        <end position="225"/>
    </location>
</feature>
<feature type="region of interest" description="Disordered" evidence="1">
    <location>
        <begin position="224"/>
        <end position="261"/>
    </location>
</feature>
<reference evidence="3 4" key="1">
    <citation type="submission" date="2019-06" db="EMBL/GenBank/DDBJ databases">
        <title>Sequencing the genomes of 1000 actinobacteria strains.</title>
        <authorList>
            <person name="Klenk H.-P."/>
        </authorList>
    </citation>
    <scope>NUCLEOTIDE SEQUENCE [LARGE SCALE GENOMIC DNA]</scope>
    <source>
        <strain evidence="3 4">DSM 45015</strain>
    </source>
</reference>
<sequence>MATVLILILIVLFAGASLASVALFTPVGEWERLSFVGSTYGAVSALIATLALVGVVFTLVLQARETKRAVEETRRQATSDLLKMAMEDPDLDACWGPVPEPNDPVTRKQRLYTNMIVGQWATAFETRTLPEQRLRAIANEMFHGEPGQAFWAESREAWLANPANDTERRFTEILDEEYRRAKVAVRVEPAAGTKRPSPRSRTVWWTAGGFLAGTCAAAAAAAVAASRRSRERAPSGRRGGSEPASGPVREVRNRLTAGRGR</sequence>
<comment type="caution">
    <text evidence="3">The sequence shown here is derived from an EMBL/GenBank/DDBJ whole genome shotgun (WGS) entry which is preliminary data.</text>
</comment>
<keyword evidence="4" id="KW-1185">Reference proteome</keyword>
<dbReference type="Proteomes" id="UP000317422">
    <property type="component" value="Unassembled WGS sequence"/>
</dbReference>
<dbReference type="Pfam" id="PF19560">
    <property type="entry name" value="DUF6082"/>
    <property type="match status" value="1"/>
</dbReference>
<dbReference type="EMBL" id="VFQC01000002">
    <property type="protein sequence ID" value="TQN28822.1"/>
    <property type="molecule type" value="Genomic_DNA"/>
</dbReference>
<dbReference type="AlphaFoldDB" id="A0A543NAE4"/>
<name>A0A543NAE4_9ACTN</name>
<gene>
    <name evidence="3" type="ORF">FHX37_4187</name>
</gene>
<accession>A0A543NAE4</accession>
<evidence type="ECO:0000256" key="1">
    <source>
        <dbReference type="SAM" id="MobiDB-lite"/>
    </source>
</evidence>
<keyword evidence="2" id="KW-1133">Transmembrane helix</keyword>
<keyword evidence="2" id="KW-0812">Transmembrane</keyword>
<feature type="transmembrane region" description="Helical" evidence="2">
    <location>
        <begin position="35"/>
        <end position="61"/>
    </location>
</feature>
<proteinExistence type="predicted"/>
<evidence type="ECO:0000313" key="4">
    <source>
        <dbReference type="Proteomes" id="UP000317422"/>
    </source>
</evidence>
<dbReference type="InterPro" id="IPR045728">
    <property type="entry name" value="DUF6082"/>
</dbReference>
<protein>
    <submittedName>
        <fullName evidence="3">Uncharacterized protein</fullName>
    </submittedName>
</protein>
<organism evidence="3 4">
    <name type="scientific">Haloactinospora alba</name>
    <dbReference type="NCBI Taxonomy" id="405555"/>
    <lineage>
        <taxon>Bacteria</taxon>
        <taxon>Bacillati</taxon>
        <taxon>Actinomycetota</taxon>
        <taxon>Actinomycetes</taxon>
        <taxon>Streptosporangiales</taxon>
        <taxon>Nocardiopsidaceae</taxon>
        <taxon>Haloactinospora</taxon>
    </lineage>
</organism>
<keyword evidence="2" id="KW-0472">Membrane</keyword>
<evidence type="ECO:0000313" key="3">
    <source>
        <dbReference type="EMBL" id="TQN28822.1"/>
    </source>
</evidence>
<dbReference type="OrthoDB" id="4171124at2"/>
<evidence type="ECO:0000256" key="2">
    <source>
        <dbReference type="SAM" id="Phobius"/>
    </source>
</evidence>
<dbReference type="RefSeq" id="WP_141925814.1">
    <property type="nucleotide sequence ID" value="NZ_VFQC01000002.1"/>
</dbReference>